<dbReference type="EMBL" id="VLTK01000015">
    <property type="protein sequence ID" value="TSI12640.1"/>
    <property type="molecule type" value="Genomic_DNA"/>
</dbReference>
<evidence type="ECO:0000313" key="2">
    <source>
        <dbReference type="Proteomes" id="UP000316406"/>
    </source>
</evidence>
<gene>
    <name evidence="1" type="ORF">FO013_19390</name>
</gene>
<proteinExistence type="predicted"/>
<organism evidence="1 2">
    <name type="scientific">Brevibacterium aurantiacum</name>
    <dbReference type="NCBI Taxonomy" id="273384"/>
    <lineage>
        <taxon>Bacteria</taxon>
        <taxon>Bacillati</taxon>
        <taxon>Actinomycetota</taxon>
        <taxon>Actinomycetes</taxon>
        <taxon>Micrococcales</taxon>
        <taxon>Brevibacteriaceae</taxon>
        <taxon>Brevibacterium</taxon>
    </lineage>
</organism>
<dbReference type="OrthoDB" id="4261376at2"/>
<dbReference type="Proteomes" id="UP000316406">
    <property type="component" value="Unassembled WGS sequence"/>
</dbReference>
<name>A0A556C5I2_BREAU</name>
<accession>A0A556C5I2</accession>
<dbReference type="AlphaFoldDB" id="A0A556C5I2"/>
<dbReference type="RefSeq" id="WP_143924204.1">
    <property type="nucleotide sequence ID" value="NZ_VLTK01000015.1"/>
</dbReference>
<protein>
    <submittedName>
        <fullName evidence="1">Uncharacterized protein</fullName>
    </submittedName>
</protein>
<comment type="caution">
    <text evidence="1">The sequence shown here is derived from an EMBL/GenBank/DDBJ whole genome shotgun (WGS) entry which is preliminary data.</text>
</comment>
<sequence>MPEPAPAQLIRNLCDQVSDAIETIEPTAPISQYGASEGSGGTGQIKYPMTDAMLEARSQLKGVLVSWTLLVAEEKPDTIDCKDEPTSIAAWLYQRAGWLALHPACSDLIMELREGISGLLAVMDRHIDDRRFCGWHNGKPVYARHDQTQVVVDGAVYTPNEGQDRLKVQTASMDLTAKDCAAVLMQVHGMKITPRQILKMLEVDERDRQSGKLGEHEGLSPVGQDGDWNTAPLLFRFEEVLIRVGKSRRVSGLQAS</sequence>
<reference evidence="1 2" key="1">
    <citation type="submission" date="2019-07" db="EMBL/GenBank/DDBJ databases">
        <title>Draft genome sequence of Brevibacterium aurantiacum XU54 isolated from Xinjiang China.</title>
        <authorList>
            <person name="Xu X."/>
        </authorList>
    </citation>
    <scope>NUCLEOTIDE SEQUENCE [LARGE SCALE GENOMIC DNA]</scope>
    <source>
        <strain evidence="1 2">XU54</strain>
    </source>
</reference>
<keyword evidence="2" id="KW-1185">Reference proteome</keyword>
<evidence type="ECO:0000313" key="1">
    <source>
        <dbReference type="EMBL" id="TSI12640.1"/>
    </source>
</evidence>